<keyword evidence="7" id="KW-1185">Reference proteome</keyword>
<proteinExistence type="predicted"/>
<comment type="catalytic activity">
    <reaction evidence="3">
        <text>RX + glutathione = an S-substituted glutathione + a halide anion + H(+)</text>
        <dbReference type="Rhea" id="RHEA:16437"/>
        <dbReference type="ChEBI" id="CHEBI:15378"/>
        <dbReference type="ChEBI" id="CHEBI:16042"/>
        <dbReference type="ChEBI" id="CHEBI:17792"/>
        <dbReference type="ChEBI" id="CHEBI:57925"/>
        <dbReference type="ChEBI" id="CHEBI:90779"/>
        <dbReference type="EC" id="2.5.1.18"/>
    </reaction>
</comment>
<comment type="caution">
    <text evidence="6">The sequence shown here is derived from an EMBL/GenBank/DDBJ whole genome shotgun (WGS) entry which is preliminary data.</text>
</comment>
<evidence type="ECO:0000256" key="1">
    <source>
        <dbReference type="ARBA" id="ARBA00012452"/>
    </source>
</evidence>
<dbReference type="Gene3D" id="1.20.1050.10">
    <property type="match status" value="1"/>
</dbReference>
<dbReference type="SFLD" id="SFLDG01152">
    <property type="entry name" value="Main.3:_Omega-_and_Tau-like"/>
    <property type="match status" value="1"/>
</dbReference>
<organism evidence="6 7">
    <name type="scientific">Silvimonas iriomotensis</name>
    <dbReference type="NCBI Taxonomy" id="449662"/>
    <lineage>
        <taxon>Bacteria</taxon>
        <taxon>Pseudomonadati</taxon>
        <taxon>Pseudomonadota</taxon>
        <taxon>Betaproteobacteria</taxon>
        <taxon>Neisseriales</taxon>
        <taxon>Chitinibacteraceae</taxon>
        <taxon>Silvimonas</taxon>
    </lineage>
</organism>
<dbReference type="EC" id="2.5.1.18" evidence="1"/>
<evidence type="ECO:0000259" key="5">
    <source>
        <dbReference type="PROSITE" id="PS50405"/>
    </source>
</evidence>
<dbReference type="InterPro" id="IPR004045">
    <property type="entry name" value="Glutathione_S-Trfase_N"/>
</dbReference>
<dbReference type="SUPFAM" id="SSF47616">
    <property type="entry name" value="GST C-terminal domain-like"/>
    <property type="match status" value="1"/>
</dbReference>
<evidence type="ECO:0000256" key="3">
    <source>
        <dbReference type="ARBA" id="ARBA00047960"/>
    </source>
</evidence>
<dbReference type="PROSITE" id="PS50404">
    <property type="entry name" value="GST_NTER"/>
    <property type="match status" value="1"/>
</dbReference>
<protein>
    <recommendedName>
        <fullName evidence="1">glutathione transferase</fullName>
        <ecNumber evidence="1">2.5.1.18</ecNumber>
    </recommendedName>
</protein>
<evidence type="ECO:0000256" key="2">
    <source>
        <dbReference type="ARBA" id="ARBA00022679"/>
    </source>
</evidence>
<feature type="domain" description="GST C-terminal" evidence="5">
    <location>
        <begin position="86"/>
        <end position="209"/>
    </location>
</feature>
<keyword evidence="2" id="KW-0808">Transferase</keyword>
<dbReference type="Pfam" id="PF13409">
    <property type="entry name" value="GST_N_2"/>
    <property type="match status" value="1"/>
</dbReference>
<dbReference type="SUPFAM" id="SSF52833">
    <property type="entry name" value="Thioredoxin-like"/>
    <property type="match status" value="1"/>
</dbReference>
<dbReference type="SFLD" id="SFLDS00019">
    <property type="entry name" value="Glutathione_Transferase_(cytos"/>
    <property type="match status" value="1"/>
</dbReference>
<evidence type="ECO:0000313" key="6">
    <source>
        <dbReference type="EMBL" id="GGP22919.1"/>
    </source>
</evidence>
<reference evidence="7" key="1">
    <citation type="journal article" date="2019" name="Int. J. Syst. Evol. Microbiol.">
        <title>The Global Catalogue of Microorganisms (GCM) 10K type strain sequencing project: providing services to taxonomists for standard genome sequencing and annotation.</title>
        <authorList>
            <consortium name="The Broad Institute Genomics Platform"/>
            <consortium name="The Broad Institute Genome Sequencing Center for Infectious Disease"/>
            <person name="Wu L."/>
            <person name="Ma J."/>
        </authorList>
    </citation>
    <scope>NUCLEOTIDE SEQUENCE [LARGE SCALE GENOMIC DNA]</scope>
    <source>
        <strain evidence="7">CGMCC 1.8859</strain>
    </source>
</reference>
<dbReference type="PROSITE" id="PS50405">
    <property type="entry name" value="GST_CTER"/>
    <property type="match status" value="1"/>
</dbReference>
<dbReference type="InterPro" id="IPR050983">
    <property type="entry name" value="GST_Omega/HSP26"/>
</dbReference>
<sequence length="221" mass="24576">MSQPHLHLISFDLCPFVQRAIITLLEKEVPFERTYIDLANKPDWFLRLSPTGKVPVLQVNDDVLFESAVIAEYLDEVYPPQLHPADPLTRARHRAWIEYASGMLGALWQFYTAADIAALEKAHADIENRLAWLEPAVSESGPYFAGAQFSLVDAAFGPVFRYFPVLESLAEQGWFAATPRIAAWSNALLTHPSVINAVKPGYAENLRAFIRGKGGVLAARA</sequence>
<gene>
    <name evidence="6" type="ORF">GCM10010970_29190</name>
</gene>
<dbReference type="InterPro" id="IPR010987">
    <property type="entry name" value="Glutathione-S-Trfase_C-like"/>
</dbReference>
<dbReference type="PANTHER" id="PTHR43968:SF6">
    <property type="entry name" value="GLUTATHIONE S-TRANSFERASE OMEGA"/>
    <property type="match status" value="1"/>
</dbReference>
<dbReference type="InterPro" id="IPR045073">
    <property type="entry name" value="Omega/Tau-like"/>
</dbReference>
<dbReference type="EMBL" id="BMLX01000004">
    <property type="protein sequence ID" value="GGP22919.1"/>
    <property type="molecule type" value="Genomic_DNA"/>
</dbReference>
<dbReference type="RefSeq" id="WP_188705108.1">
    <property type="nucleotide sequence ID" value="NZ_BMLX01000004.1"/>
</dbReference>
<dbReference type="Pfam" id="PF13410">
    <property type="entry name" value="GST_C_2"/>
    <property type="match status" value="1"/>
</dbReference>
<accession>A0ABQ2PCI7</accession>
<dbReference type="PANTHER" id="PTHR43968">
    <property type="match status" value="1"/>
</dbReference>
<dbReference type="InterPro" id="IPR036249">
    <property type="entry name" value="Thioredoxin-like_sf"/>
</dbReference>
<evidence type="ECO:0000259" key="4">
    <source>
        <dbReference type="PROSITE" id="PS50404"/>
    </source>
</evidence>
<feature type="domain" description="GST N-terminal" evidence="4">
    <location>
        <begin position="4"/>
        <end position="82"/>
    </location>
</feature>
<dbReference type="SFLD" id="SFLDG00358">
    <property type="entry name" value="Main_(cytGST)"/>
    <property type="match status" value="1"/>
</dbReference>
<evidence type="ECO:0000313" key="7">
    <source>
        <dbReference type="Proteomes" id="UP000637267"/>
    </source>
</evidence>
<dbReference type="InterPro" id="IPR040079">
    <property type="entry name" value="Glutathione_S-Trfase"/>
</dbReference>
<dbReference type="InterPro" id="IPR036282">
    <property type="entry name" value="Glutathione-S-Trfase_C_sf"/>
</dbReference>
<name>A0ABQ2PCI7_9NEIS</name>
<dbReference type="Proteomes" id="UP000637267">
    <property type="component" value="Unassembled WGS sequence"/>
</dbReference>
<dbReference type="Gene3D" id="3.40.30.10">
    <property type="entry name" value="Glutaredoxin"/>
    <property type="match status" value="1"/>
</dbReference>